<protein>
    <submittedName>
        <fullName evidence="2">Uncharacterized protein</fullName>
    </submittedName>
</protein>
<proteinExistence type="predicted"/>
<keyword evidence="3" id="KW-1185">Reference proteome</keyword>
<evidence type="ECO:0000313" key="3">
    <source>
        <dbReference type="Proteomes" id="UP000226437"/>
    </source>
</evidence>
<evidence type="ECO:0000256" key="1">
    <source>
        <dbReference type="SAM" id="MobiDB-lite"/>
    </source>
</evidence>
<dbReference type="AlphaFoldDB" id="A0A2G0CKD2"/>
<dbReference type="EMBL" id="PDLO01000001">
    <property type="protein sequence ID" value="PHL00422.1"/>
    <property type="molecule type" value="Genomic_DNA"/>
</dbReference>
<evidence type="ECO:0000313" key="2">
    <source>
        <dbReference type="EMBL" id="PHL00422.1"/>
    </source>
</evidence>
<sequence>MKKSRIVRENPLPLLVLFLAVAALPSLVRAQQSPPAEPAPAAVEYDDYDKLRRVKARLNHGPHRKNPLAAGRVRVINRTKQEATPARRPLPRTRGHRSNSTFTTLRYEGPRTKKKPLTGPRYKNRQPDDQSSEGRG</sequence>
<reference evidence="2 3" key="1">
    <citation type="submission" date="2017-10" db="EMBL/GenBank/DDBJ databases">
        <title>The draft genome sequence of Lewinella marina KCTC 32374.</title>
        <authorList>
            <person name="Wang K."/>
        </authorList>
    </citation>
    <scope>NUCLEOTIDE SEQUENCE [LARGE SCALE GENOMIC DNA]</scope>
    <source>
        <strain evidence="2 3">MKG-38</strain>
    </source>
</reference>
<accession>A0A2G0CKD2</accession>
<feature type="compositionally biased region" description="Basic and acidic residues" evidence="1">
    <location>
        <begin position="125"/>
        <end position="136"/>
    </location>
</feature>
<organism evidence="2 3">
    <name type="scientific">Neolewinella marina</name>
    <dbReference type="NCBI Taxonomy" id="438751"/>
    <lineage>
        <taxon>Bacteria</taxon>
        <taxon>Pseudomonadati</taxon>
        <taxon>Bacteroidota</taxon>
        <taxon>Saprospiria</taxon>
        <taxon>Saprospirales</taxon>
        <taxon>Lewinellaceae</taxon>
        <taxon>Neolewinella</taxon>
    </lineage>
</organism>
<feature type="region of interest" description="Disordered" evidence="1">
    <location>
        <begin position="77"/>
        <end position="136"/>
    </location>
</feature>
<comment type="caution">
    <text evidence="2">The sequence shown here is derived from an EMBL/GenBank/DDBJ whole genome shotgun (WGS) entry which is preliminary data.</text>
</comment>
<dbReference type="Proteomes" id="UP000226437">
    <property type="component" value="Unassembled WGS sequence"/>
</dbReference>
<name>A0A2G0CKD2_9BACT</name>
<gene>
    <name evidence="2" type="ORF">CGL56_05150</name>
</gene>